<evidence type="ECO:0000256" key="1">
    <source>
        <dbReference type="SAM" id="Phobius"/>
    </source>
</evidence>
<dbReference type="AlphaFoldDB" id="A0A388T7V2"/>
<dbReference type="Proteomes" id="UP000269352">
    <property type="component" value="Unassembled WGS sequence"/>
</dbReference>
<evidence type="ECO:0000313" key="2">
    <source>
        <dbReference type="EMBL" id="GBR72702.1"/>
    </source>
</evidence>
<name>A0A388T7V2_TERA1</name>
<reference evidence="2 3" key="1">
    <citation type="journal article" date="2019" name="ISME J.">
        <title>Genome analyses of uncultured TG2/ZB3 bacteria in 'Margulisbacteria' specifically attached to ectosymbiotic spirochetes of protists in the termite gut.</title>
        <authorList>
            <person name="Utami Y.D."/>
            <person name="Kuwahara H."/>
            <person name="Igai K."/>
            <person name="Murakami T."/>
            <person name="Sugaya K."/>
            <person name="Morikawa T."/>
            <person name="Nagura Y."/>
            <person name="Yuki M."/>
            <person name="Deevong P."/>
            <person name="Inoue T."/>
            <person name="Kihara K."/>
            <person name="Lo N."/>
            <person name="Yamada A."/>
            <person name="Ohkuma M."/>
            <person name="Hongoh Y."/>
        </authorList>
    </citation>
    <scope>NUCLEOTIDE SEQUENCE [LARGE SCALE GENOMIC DNA]</scope>
    <source>
        <strain evidence="2">NkOx7-01</strain>
    </source>
</reference>
<keyword evidence="1" id="KW-0812">Transmembrane</keyword>
<protein>
    <submittedName>
        <fullName evidence="2">Uncharacterized protein</fullName>
    </submittedName>
</protein>
<keyword evidence="3" id="KW-1185">Reference proteome</keyword>
<evidence type="ECO:0000313" key="3">
    <source>
        <dbReference type="Proteomes" id="UP000269352"/>
    </source>
</evidence>
<feature type="transmembrane region" description="Helical" evidence="1">
    <location>
        <begin position="12"/>
        <end position="31"/>
    </location>
</feature>
<keyword evidence="1" id="KW-1133">Transmembrane helix</keyword>
<dbReference type="EMBL" id="BGZN01000002">
    <property type="protein sequence ID" value="GBR72702.1"/>
    <property type="molecule type" value="Genomic_DNA"/>
</dbReference>
<proteinExistence type="predicted"/>
<comment type="caution">
    <text evidence="2">The sequence shown here is derived from an EMBL/GenBank/DDBJ whole genome shotgun (WGS) entry which is preliminary data.</text>
</comment>
<organism evidence="2 3">
    <name type="scientific">Termititenax aidoneus</name>
    <dbReference type="NCBI Taxonomy" id="2218524"/>
    <lineage>
        <taxon>Bacteria</taxon>
        <taxon>Bacillati</taxon>
        <taxon>Candidatus Margulisiibacteriota</taxon>
        <taxon>Candidatus Termititenacia</taxon>
        <taxon>Candidatus Termititenacales</taxon>
        <taxon>Candidatus Termititenacaceae</taxon>
        <taxon>Candidatus Termititenax</taxon>
    </lineage>
</organism>
<keyword evidence="1" id="KW-0472">Membrane</keyword>
<gene>
    <name evidence="2" type="ORF">NO1_0198</name>
</gene>
<sequence length="147" mass="17330">MHVFNINNITMFKMVVVLALLSSIVLMYFYINRCKVDLRATAKIMGNNIVLNIKNKSNRSYVGLILRNTFIINEKQGIIIVNDLVNDNDKVMLYNYYYEPVLFNTQTNKAVYINIPLDEWKDRLNNPKNTVYVNYMCYRLINEIINC</sequence>
<accession>A0A388T7V2</accession>